<sequence length="234" mass="26065">MSNLFSSELFIEFSTLLILALTIPLASLMTYKYAKKKGKNQLYWSVGLWLFALGVILEVLFAFNIYNQILIKTYLLSVALLVGFLALGSIVLLKKTKLLLYYSLFMVFSTVFILYSLVFSNIGNILTNHVVYGVLPLLIVISSSVITFPAAVALILVALISYRKTSSKEMLSIIAGVVIVSAAGSLYIAHFPTFLYYSEFVGILLLWLGLYKSGWYTHIFDLSTALSISVNYKA</sequence>
<keyword evidence="1" id="KW-0812">Transmembrane</keyword>
<evidence type="ECO:0000313" key="2">
    <source>
        <dbReference type="EMBL" id="EFD92805.1"/>
    </source>
</evidence>
<reference evidence="2 3" key="1">
    <citation type="journal article" date="2010" name="Proc. Natl. Acad. Sci. U.S.A.">
        <title>Enigmatic, ultrasmall, uncultivated Archaea.</title>
        <authorList>
            <person name="Baker B.J."/>
            <person name="Comolli L.R."/>
            <person name="Dick G.J."/>
            <person name="Hauser L.J."/>
            <person name="Hyatt D."/>
            <person name="Dill B.D."/>
            <person name="Land M.L."/>
            <person name="Verberkmoes N.C."/>
            <person name="Hettich R.L."/>
            <person name="Banfield J.F."/>
        </authorList>
    </citation>
    <scope>NUCLEOTIDE SEQUENCE [LARGE SCALE GENOMIC DNA]</scope>
</reference>
<feature type="transmembrane region" description="Helical" evidence="1">
    <location>
        <begin position="69"/>
        <end position="92"/>
    </location>
</feature>
<accession>D6GVG7</accession>
<feature type="transmembrane region" description="Helical" evidence="1">
    <location>
        <begin position="194"/>
        <end position="211"/>
    </location>
</feature>
<feature type="transmembrane region" description="Helical" evidence="1">
    <location>
        <begin position="99"/>
        <end position="118"/>
    </location>
</feature>
<feature type="transmembrane region" description="Helical" evidence="1">
    <location>
        <begin position="171"/>
        <end position="188"/>
    </location>
</feature>
<protein>
    <submittedName>
        <fullName evidence="2">Conserved hypothetical membrane protein</fullName>
    </submittedName>
</protein>
<evidence type="ECO:0000313" key="3">
    <source>
        <dbReference type="Proteomes" id="UP000009376"/>
    </source>
</evidence>
<dbReference type="Proteomes" id="UP000009376">
    <property type="component" value="Unassembled WGS sequence"/>
</dbReference>
<dbReference type="AlphaFoldDB" id="D6GVG7"/>
<feature type="transmembrane region" description="Helical" evidence="1">
    <location>
        <begin position="13"/>
        <end position="31"/>
    </location>
</feature>
<dbReference type="EMBL" id="GG745553">
    <property type="protein sequence ID" value="EFD92805.1"/>
    <property type="molecule type" value="Genomic_DNA"/>
</dbReference>
<gene>
    <name evidence="2" type="ORF">BJBARM5_0480</name>
</gene>
<keyword evidence="1" id="KW-0472">Membrane</keyword>
<evidence type="ECO:0000256" key="1">
    <source>
        <dbReference type="SAM" id="Phobius"/>
    </source>
</evidence>
<feature type="transmembrane region" description="Helical" evidence="1">
    <location>
        <begin position="43"/>
        <end position="63"/>
    </location>
</feature>
<organism evidence="2 3">
    <name type="scientific">Candidatus Parvarchaeum acidophilus ARMAN-5</name>
    <dbReference type="NCBI Taxonomy" id="662762"/>
    <lineage>
        <taxon>Archaea</taxon>
        <taxon>Candidatus Parvarchaeota</taxon>
        <taxon>Candidatus Parvarchaeum</taxon>
    </lineage>
</organism>
<name>D6GVG7_PARA5</name>
<proteinExistence type="predicted"/>
<keyword evidence="1" id="KW-1133">Transmembrane helix</keyword>
<feature type="transmembrane region" description="Helical" evidence="1">
    <location>
        <begin position="130"/>
        <end position="159"/>
    </location>
</feature>